<dbReference type="Proteomes" id="UP001551675">
    <property type="component" value="Unassembled WGS sequence"/>
</dbReference>
<keyword evidence="1" id="KW-0862">Zinc</keyword>
<proteinExistence type="predicted"/>
<sequence length="95" mass="10395">MAADVRAKALAYIREGRVLVTTVATPPDARYPCLVVATVQGHMQRYQVVRHPESGWSCDCWRTEPCAHLAAVAISCGAPGYAARTPTRPENRENT</sequence>
<comment type="caution">
    <text evidence="3">The sequence shown here is derived from an EMBL/GenBank/DDBJ whole genome shotgun (WGS) entry which is preliminary data.</text>
</comment>
<accession>A0ABV3GA22</accession>
<evidence type="ECO:0000313" key="4">
    <source>
        <dbReference type="Proteomes" id="UP001551675"/>
    </source>
</evidence>
<dbReference type="InterPro" id="IPR007527">
    <property type="entry name" value="Znf_SWIM"/>
</dbReference>
<organism evidence="3 4">
    <name type="scientific">Microtetraspora glauca</name>
    <dbReference type="NCBI Taxonomy" id="1996"/>
    <lineage>
        <taxon>Bacteria</taxon>
        <taxon>Bacillati</taxon>
        <taxon>Actinomycetota</taxon>
        <taxon>Actinomycetes</taxon>
        <taxon>Streptosporangiales</taxon>
        <taxon>Streptosporangiaceae</taxon>
        <taxon>Microtetraspora</taxon>
    </lineage>
</organism>
<name>A0ABV3GA22_MICGL</name>
<evidence type="ECO:0000259" key="2">
    <source>
        <dbReference type="PROSITE" id="PS50966"/>
    </source>
</evidence>
<protein>
    <recommendedName>
        <fullName evidence="2">SWIM-type domain-containing protein</fullName>
    </recommendedName>
</protein>
<dbReference type="PROSITE" id="PS50966">
    <property type="entry name" value="ZF_SWIM"/>
    <property type="match status" value="1"/>
</dbReference>
<gene>
    <name evidence="3" type="ORF">AB0I59_07590</name>
</gene>
<dbReference type="RefSeq" id="WP_358131167.1">
    <property type="nucleotide sequence ID" value="NZ_JBFALK010000003.1"/>
</dbReference>
<keyword evidence="1" id="KW-0479">Metal-binding</keyword>
<keyword evidence="4" id="KW-1185">Reference proteome</keyword>
<feature type="domain" description="SWIM-type" evidence="2">
    <location>
        <begin position="46"/>
        <end position="77"/>
    </location>
</feature>
<reference evidence="3 4" key="1">
    <citation type="submission" date="2024-06" db="EMBL/GenBank/DDBJ databases">
        <title>The Natural Products Discovery Center: Release of the First 8490 Sequenced Strains for Exploring Actinobacteria Biosynthetic Diversity.</title>
        <authorList>
            <person name="Kalkreuter E."/>
            <person name="Kautsar S.A."/>
            <person name="Yang D."/>
            <person name="Bader C.D."/>
            <person name="Teijaro C.N."/>
            <person name="Fluegel L."/>
            <person name="Davis C.M."/>
            <person name="Simpson J.R."/>
            <person name="Lauterbach L."/>
            <person name="Steele A.D."/>
            <person name="Gui C."/>
            <person name="Meng S."/>
            <person name="Li G."/>
            <person name="Viehrig K."/>
            <person name="Ye F."/>
            <person name="Su P."/>
            <person name="Kiefer A.F."/>
            <person name="Nichols A."/>
            <person name="Cepeda A.J."/>
            <person name="Yan W."/>
            <person name="Fan B."/>
            <person name="Jiang Y."/>
            <person name="Adhikari A."/>
            <person name="Zheng C.-J."/>
            <person name="Schuster L."/>
            <person name="Cowan T.M."/>
            <person name="Smanski M.J."/>
            <person name="Chevrette M.G."/>
            <person name="De Carvalho L.P.S."/>
            <person name="Shen B."/>
        </authorList>
    </citation>
    <scope>NUCLEOTIDE SEQUENCE [LARGE SCALE GENOMIC DNA]</scope>
    <source>
        <strain evidence="3 4">NPDC050100</strain>
    </source>
</reference>
<evidence type="ECO:0000256" key="1">
    <source>
        <dbReference type="PROSITE-ProRule" id="PRU00325"/>
    </source>
</evidence>
<evidence type="ECO:0000313" key="3">
    <source>
        <dbReference type="EMBL" id="MEV0968480.1"/>
    </source>
</evidence>
<dbReference type="EMBL" id="JBFALK010000003">
    <property type="protein sequence ID" value="MEV0968480.1"/>
    <property type="molecule type" value="Genomic_DNA"/>
</dbReference>
<keyword evidence="1" id="KW-0863">Zinc-finger</keyword>